<evidence type="ECO:0000313" key="2">
    <source>
        <dbReference type="EMBL" id="MDN3712050.1"/>
    </source>
</evidence>
<protein>
    <recommendedName>
        <fullName evidence="4">Colicin transporter</fullName>
    </recommendedName>
</protein>
<organism evidence="2 3">
    <name type="scientific">Paracoccus cavernae</name>
    <dbReference type="NCBI Taxonomy" id="1571207"/>
    <lineage>
        <taxon>Bacteria</taxon>
        <taxon>Pseudomonadati</taxon>
        <taxon>Pseudomonadota</taxon>
        <taxon>Alphaproteobacteria</taxon>
        <taxon>Rhodobacterales</taxon>
        <taxon>Paracoccaceae</taxon>
        <taxon>Paracoccus</taxon>
    </lineage>
</organism>
<name>A0ABT8D6D3_9RHOB</name>
<keyword evidence="3" id="KW-1185">Reference proteome</keyword>
<accession>A0ABT8D6D3</accession>
<evidence type="ECO:0000313" key="3">
    <source>
        <dbReference type="Proteomes" id="UP001243846"/>
    </source>
</evidence>
<reference evidence="3" key="1">
    <citation type="journal article" date="2019" name="Int. J. Syst. Evol. Microbiol.">
        <title>The Global Catalogue of Microorganisms (GCM) 10K type strain sequencing project: providing services to taxonomists for standard genome sequencing and annotation.</title>
        <authorList>
            <consortium name="The Broad Institute Genomics Platform"/>
            <consortium name="The Broad Institute Genome Sequencing Center for Infectious Disease"/>
            <person name="Wu L."/>
            <person name="Ma J."/>
        </authorList>
    </citation>
    <scope>NUCLEOTIDE SEQUENCE [LARGE SCALE GENOMIC DNA]</scope>
    <source>
        <strain evidence="3">CECT 8482</strain>
    </source>
</reference>
<dbReference type="Proteomes" id="UP001243846">
    <property type="component" value="Unassembled WGS sequence"/>
</dbReference>
<dbReference type="RefSeq" id="WP_377683797.1">
    <property type="nucleotide sequence ID" value="NZ_JBHMDZ010000002.1"/>
</dbReference>
<feature type="compositionally biased region" description="Basic and acidic residues" evidence="1">
    <location>
        <begin position="169"/>
        <end position="180"/>
    </location>
</feature>
<comment type="caution">
    <text evidence="2">The sequence shown here is derived from an EMBL/GenBank/DDBJ whole genome shotgun (WGS) entry which is preliminary data.</text>
</comment>
<gene>
    <name evidence="2" type="ORF">QWZ10_10025</name>
</gene>
<sequence length="180" mass="18388">MIGNLTTSEKRLLAALDRIDTSIERAAKDLRNGAAADAGSRTQGGASDGEAAAAAEENRRLAEELAAAGARNAALEAELAIAAAQLAELSAANEALAQANHQLLLRADSGSTGADEAWAALEAENAALRLAREAEINRIGAIVAALDEMLGEGAADSLLLPGDSLSAESRTDDQETDEGR</sequence>
<evidence type="ECO:0000256" key="1">
    <source>
        <dbReference type="SAM" id="MobiDB-lite"/>
    </source>
</evidence>
<proteinExistence type="predicted"/>
<evidence type="ECO:0008006" key="4">
    <source>
        <dbReference type="Google" id="ProtNLM"/>
    </source>
</evidence>
<feature type="region of interest" description="Disordered" evidence="1">
    <location>
        <begin position="158"/>
        <end position="180"/>
    </location>
</feature>
<feature type="region of interest" description="Disordered" evidence="1">
    <location>
        <begin position="33"/>
        <end position="56"/>
    </location>
</feature>
<dbReference type="EMBL" id="JAUFRC010000001">
    <property type="protein sequence ID" value="MDN3712050.1"/>
    <property type="molecule type" value="Genomic_DNA"/>
</dbReference>